<protein>
    <submittedName>
        <fullName evidence="1">Uncharacterized protein</fullName>
    </submittedName>
</protein>
<evidence type="ECO:0000313" key="1">
    <source>
        <dbReference type="EMBL" id="SDN54625.1"/>
    </source>
</evidence>
<dbReference type="EMBL" id="FNHS01000009">
    <property type="protein sequence ID" value="SDN54625.1"/>
    <property type="molecule type" value="Genomic_DNA"/>
</dbReference>
<reference evidence="2" key="1">
    <citation type="submission" date="2016-10" db="EMBL/GenBank/DDBJ databases">
        <authorList>
            <person name="Varghese N."/>
            <person name="Submissions S."/>
        </authorList>
    </citation>
    <scope>NUCLEOTIDE SEQUENCE [LARGE SCALE GENOMIC DNA]</scope>
    <source>
        <strain evidence="2">BL47</strain>
    </source>
</reference>
<evidence type="ECO:0000313" key="2">
    <source>
        <dbReference type="Proteomes" id="UP000198704"/>
    </source>
</evidence>
<gene>
    <name evidence="1" type="ORF">SAMN05216360_10976</name>
</gene>
<sequence length="62" mass="7043">MANEAVDQTTEKTYFGLTLSQHAERIRKLAAERGLTGDVFERVTKKAVEMIPSIRLNENAHR</sequence>
<dbReference type="RefSeq" id="WP_091717174.1">
    <property type="nucleotide sequence ID" value="NZ_FNHS01000009.1"/>
</dbReference>
<dbReference type="Proteomes" id="UP000198704">
    <property type="component" value="Unassembled WGS sequence"/>
</dbReference>
<accession>A0A1H0C9S4</accession>
<proteinExistence type="predicted"/>
<organism evidence="1 2">
    <name type="scientific">Methylobacterium phyllostachyos</name>
    <dbReference type="NCBI Taxonomy" id="582672"/>
    <lineage>
        <taxon>Bacteria</taxon>
        <taxon>Pseudomonadati</taxon>
        <taxon>Pseudomonadota</taxon>
        <taxon>Alphaproteobacteria</taxon>
        <taxon>Hyphomicrobiales</taxon>
        <taxon>Methylobacteriaceae</taxon>
        <taxon>Methylobacterium</taxon>
    </lineage>
</organism>
<dbReference type="AlphaFoldDB" id="A0A1H0C9S4"/>
<keyword evidence="2" id="KW-1185">Reference proteome</keyword>
<dbReference type="OrthoDB" id="8000202at2"/>
<name>A0A1H0C9S4_9HYPH</name>